<protein>
    <recommendedName>
        <fullName evidence="4">SHSP domain-containing protein</fullName>
    </recommendedName>
</protein>
<comment type="similarity">
    <text evidence="2 3">Belongs to the small heat shock protein (HSP20) family.</text>
</comment>
<evidence type="ECO:0000256" key="1">
    <source>
        <dbReference type="ARBA" id="ARBA00023016"/>
    </source>
</evidence>
<gene>
    <name evidence="5" type="ORF">D8674_006725</name>
    <name evidence="6" type="ORF">D8674_006738</name>
</gene>
<dbReference type="InterPro" id="IPR031107">
    <property type="entry name" value="Small_HSP"/>
</dbReference>
<evidence type="ECO:0000313" key="6">
    <source>
        <dbReference type="EMBL" id="KAB2607021.1"/>
    </source>
</evidence>
<accession>A0A5N5FZL4</accession>
<sequence length="99" mass="10974">MSLIPSSRRGSKVVFDPFFLNLWDPFKDFPFPSSSSLFAIPEFSRENSAFVSTRVPTFQLPENAKVDQIKAAIENGVLSVTILKAEVKKPNVKAIEISG</sequence>
<keyword evidence="7" id="KW-1185">Reference proteome</keyword>
<keyword evidence="1" id="KW-0346">Stress response</keyword>
<dbReference type="Gene3D" id="2.60.40.790">
    <property type="match status" value="1"/>
</dbReference>
<comment type="caution">
    <text evidence="6">The sequence shown here is derived from an EMBL/GenBank/DDBJ whole genome shotgun (WGS) entry which is preliminary data.</text>
</comment>
<reference evidence="7" key="2">
    <citation type="submission" date="2019-10" db="EMBL/GenBank/DDBJ databases">
        <title>A de novo genome assembly of a pear dwarfing rootstock.</title>
        <authorList>
            <person name="Wang F."/>
            <person name="Wang J."/>
            <person name="Li S."/>
            <person name="Zhang Y."/>
            <person name="Fang M."/>
            <person name="Ma L."/>
            <person name="Zhao Y."/>
            <person name="Jiang S."/>
        </authorList>
    </citation>
    <scope>NUCLEOTIDE SEQUENCE [LARGE SCALE GENOMIC DNA]</scope>
    <source>
        <strain evidence="5">S2</strain>
        <tissue evidence="5">Leaf</tissue>
    </source>
</reference>
<reference evidence="6 7" key="3">
    <citation type="submission" date="2019-11" db="EMBL/GenBank/DDBJ databases">
        <title>A de novo genome assembly of a pear dwarfing rootstock.</title>
        <authorList>
            <person name="Wang F."/>
            <person name="Wang J."/>
            <person name="Li S."/>
            <person name="Zhang Y."/>
            <person name="Fang M."/>
            <person name="Ma L."/>
            <person name="Zhao Y."/>
            <person name="Jiang S."/>
        </authorList>
    </citation>
    <scope>NUCLEOTIDE SEQUENCE [LARGE SCALE GENOMIC DNA]</scope>
    <source>
        <strain evidence="6">S2</strain>
        <tissue evidence="6">Leaf</tissue>
    </source>
</reference>
<proteinExistence type="inferred from homology"/>
<dbReference type="SUPFAM" id="SSF49764">
    <property type="entry name" value="HSP20-like chaperones"/>
    <property type="match status" value="1"/>
</dbReference>
<name>A0A5N5FZL4_9ROSA</name>
<dbReference type="InterPro" id="IPR002068">
    <property type="entry name" value="A-crystallin/Hsp20_dom"/>
</dbReference>
<evidence type="ECO:0000259" key="4">
    <source>
        <dbReference type="PROSITE" id="PS01031"/>
    </source>
</evidence>
<organism evidence="6 7">
    <name type="scientific">Pyrus ussuriensis x Pyrus communis</name>
    <dbReference type="NCBI Taxonomy" id="2448454"/>
    <lineage>
        <taxon>Eukaryota</taxon>
        <taxon>Viridiplantae</taxon>
        <taxon>Streptophyta</taxon>
        <taxon>Embryophyta</taxon>
        <taxon>Tracheophyta</taxon>
        <taxon>Spermatophyta</taxon>
        <taxon>Magnoliopsida</taxon>
        <taxon>eudicotyledons</taxon>
        <taxon>Gunneridae</taxon>
        <taxon>Pentapetalae</taxon>
        <taxon>rosids</taxon>
        <taxon>fabids</taxon>
        <taxon>Rosales</taxon>
        <taxon>Rosaceae</taxon>
        <taxon>Amygdaloideae</taxon>
        <taxon>Maleae</taxon>
        <taxon>Pyrus</taxon>
    </lineage>
</organism>
<feature type="domain" description="SHSP" evidence="4">
    <location>
        <begin position="1"/>
        <end position="99"/>
    </location>
</feature>
<evidence type="ECO:0000256" key="3">
    <source>
        <dbReference type="RuleBase" id="RU003616"/>
    </source>
</evidence>
<dbReference type="AlphaFoldDB" id="A0A5N5FZL4"/>
<dbReference type="Pfam" id="PF00011">
    <property type="entry name" value="HSP20"/>
    <property type="match status" value="1"/>
</dbReference>
<dbReference type="Proteomes" id="UP000327157">
    <property type="component" value="Chromosome 11"/>
</dbReference>
<reference evidence="6 7" key="1">
    <citation type="submission" date="2019-09" db="EMBL/GenBank/DDBJ databases">
        <authorList>
            <person name="Ou C."/>
        </authorList>
    </citation>
    <scope>NUCLEOTIDE SEQUENCE [LARGE SCALE GENOMIC DNA]</scope>
    <source>
        <strain evidence="6">S2</strain>
        <tissue evidence="6">Leaf</tissue>
    </source>
</reference>
<dbReference type="InterPro" id="IPR008978">
    <property type="entry name" value="HSP20-like_chaperone"/>
</dbReference>
<dbReference type="PANTHER" id="PTHR11527">
    <property type="entry name" value="HEAT-SHOCK PROTEIN 20 FAMILY MEMBER"/>
    <property type="match status" value="1"/>
</dbReference>
<evidence type="ECO:0000313" key="7">
    <source>
        <dbReference type="Proteomes" id="UP000327157"/>
    </source>
</evidence>
<dbReference type="EMBL" id="SMOL01000559">
    <property type="protein sequence ID" value="KAB2607008.1"/>
    <property type="molecule type" value="Genomic_DNA"/>
</dbReference>
<dbReference type="EMBL" id="SMOL01000559">
    <property type="protein sequence ID" value="KAB2607021.1"/>
    <property type="molecule type" value="Genomic_DNA"/>
</dbReference>
<evidence type="ECO:0000256" key="2">
    <source>
        <dbReference type="PROSITE-ProRule" id="PRU00285"/>
    </source>
</evidence>
<dbReference type="PROSITE" id="PS01031">
    <property type="entry name" value="SHSP"/>
    <property type="match status" value="1"/>
</dbReference>
<evidence type="ECO:0000313" key="5">
    <source>
        <dbReference type="EMBL" id="KAB2607008.1"/>
    </source>
</evidence>
<dbReference type="OrthoDB" id="2960525at2759"/>